<organism evidence="3 4">
    <name type="scientific">Elizabethkingia argenteiflava</name>
    <dbReference type="NCBI Taxonomy" id="2681556"/>
    <lineage>
        <taxon>Bacteria</taxon>
        <taxon>Pseudomonadati</taxon>
        <taxon>Bacteroidota</taxon>
        <taxon>Flavobacteriia</taxon>
        <taxon>Flavobacteriales</taxon>
        <taxon>Weeksellaceae</taxon>
        <taxon>Elizabethkingia</taxon>
    </lineage>
</organism>
<name>A0A845PX72_9FLAO</name>
<dbReference type="Proteomes" id="UP000553459">
    <property type="component" value="Unassembled WGS sequence"/>
</dbReference>
<gene>
    <name evidence="3" type="ORF">GNY06_12900</name>
</gene>
<keyword evidence="4" id="KW-1185">Reference proteome</keyword>
<sequence>MKVKFGASLLSWITPIWTPEAGRYAIEKTAKAGFDLIEILLPPSMDFDSATVKQQLAKYHIDAVCSLNLPQSAHIPFYPKQALTLIKQAIDKTSDLGINFLGGVLHGGLGVFSGHILTESEKAIIVEVWGEVADYAESRGVNIGIEPVNRYESYVCNTAQNVLDLIERTTKENLFLHLDTFHMNIEENDFYHPVILAGKRLKHVHMTDSHRGMLGEGTVNWDQFFTALKEIDFEGHLVLENFSSSIPGMQKMVSLWQDSPYQAEELAIGSLHFMRKYVERYGS</sequence>
<accession>A0A845PX72</accession>
<dbReference type="InterPro" id="IPR050417">
    <property type="entry name" value="Sugar_Epim/Isomerase"/>
</dbReference>
<dbReference type="AlphaFoldDB" id="A0A845PX72"/>
<evidence type="ECO:0000256" key="1">
    <source>
        <dbReference type="ARBA" id="ARBA00023235"/>
    </source>
</evidence>
<reference evidence="3 4" key="1">
    <citation type="submission" date="2019-11" db="EMBL/GenBank/DDBJ databases">
        <title>Characterization of Elizabethkingia argenteiflava sp. nov., isolated from inner surface of Soybean Pods.</title>
        <authorList>
            <person name="Mo S."/>
        </authorList>
    </citation>
    <scope>NUCLEOTIDE SEQUENCE [LARGE SCALE GENOMIC DNA]</scope>
    <source>
        <strain evidence="3 4">YB22</strain>
    </source>
</reference>
<proteinExistence type="predicted"/>
<dbReference type="SUPFAM" id="SSF51658">
    <property type="entry name" value="Xylose isomerase-like"/>
    <property type="match status" value="1"/>
</dbReference>
<dbReference type="InterPro" id="IPR013022">
    <property type="entry name" value="Xyl_isomerase-like_TIM-brl"/>
</dbReference>
<evidence type="ECO:0000313" key="4">
    <source>
        <dbReference type="Proteomes" id="UP000553459"/>
    </source>
</evidence>
<feature type="domain" description="Xylose isomerase-like TIM barrel" evidence="2">
    <location>
        <begin position="27"/>
        <end position="268"/>
    </location>
</feature>
<dbReference type="PANTHER" id="PTHR43489">
    <property type="entry name" value="ISOMERASE"/>
    <property type="match status" value="1"/>
</dbReference>
<dbReference type="EMBL" id="JAAABJ010000653">
    <property type="protein sequence ID" value="NAW52235.1"/>
    <property type="molecule type" value="Genomic_DNA"/>
</dbReference>
<dbReference type="Pfam" id="PF01261">
    <property type="entry name" value="AP_endonuc_2"/>
    <property type="match status" value="1"/>
</dbReference>
<comment type="caution">
    <text evidence="3">The sequence shown here is derived from an EMBL/GenBank/DDBJ whole genome shotgun (WGS) entry which is preliminary data.</text>
</comment>
<dbReference type="RefSeq" id="WP_166520484.1">
    <property type="nucleotide sequence ID" value="NZ_JAAABJ010000653.1"/>
</dbReference>
<dbReference type="PANTHER" id="PTHR43489:SF7">
    <property type="entry name" value="3-DEHYDRO-D-GULOSIDE 4-EPIMERASE-RELATED"/>
    <property type="match status" value="1"/>
</dbReference>
<keyword evidence="1" id="KW-0413">Isomerase</keyword>
<protein>
    <submittedName>
        <fullName evidence="3">TIM barrel protein</fullName>
    </submittedName>
</protein>
<dbReference type="GO" id="GO:0016853">
    <property type="term" value="F:isomerase activity"/>
    <property type="evidence" value="ECO:0007669"/>
    <property type="project" value="UniProtKB-KW"/>
</dbReference>
<dbReference type="Gene3D" id="3.20.20.150">
    <property type="entry name" value="Divalent-metal-dependent TIM barrel enzymes"/>
    <property type="match status" value="1"/>
</dbReference>
<dbReference type="InterPro" id="IPR036237">
    <property type="entry name" value="Xyl_isomerase-like_sf"/>
</dbReference>
<evidence type="ECO:0000313" key="3">
    <source>
        <dbReference type="EMBL" id="NAW52235.1"/>
    </source>
</evidence>
<evidence type="ECO:0000259" key="2">
    <source>
        <dbReference type="Pfam" id="PF01261"/>
    </source>
</evidence>